<dbReference type="RefSeq" id="WP_284208441.1">
    <property type="nucleotide sequence ID" value="NZ_BSSU01000012.1"/>
</dbReference>
<comment type="caution">
    <text evidence="1">The sequence shown here is derived from an EMBL/GenBank/DDBJ whole genome shotgun (WGS) entry which is preliminary data.</text>
</comment>
<evidence type="ECO:0000313" key="1">
    <source>
        <dbReference type="EMBL" id="GLX83045.1"/>
    </source>
</evidence>
<protein>
    <recommendedName>
        <fullName evidence="3">Site-specific integrase</fullName>
    </recommendedName>
</protein>
<evidence type="ECO:0000313" key="2">
    <source>
        <dbReference type="Proteomes" id="UP001157133"/>
    </source>
</evidence>
<proteinExistence type="predicted"/>
<dbReference type="EMBL" id="BSSU01000012">
    <property type="protein sequence ID" value="GLX83045.1"/>
    <property type="molecule type" value="Genomic_DNA"/>
</dbReference>
<reference evidence="1 2" key="1">
    <citation type="submission" date="2023-03" db="EMBL/GenBank/DDBJ databases">
        <title>Draft genome sequence of Thalassotalea eurytherma JCM 18482T.</title>
        <authorList>
            <person name="Sawabe T."/>
        </authorList>
    </citation>
    <scope>NUCLEOTIDE SEQUENCE [LARGE SCALE GENOMIC DNA]</scope>
    <source>
        <strain evidence="1 2">JCM 18482</strain>
    </source>
</reference>
<organism evidence="1 2">
    <name type="scientific">Thalassotalea eurytherma</name>
    <dbReference type="NCBI Taxonomy" id="1144278"/>
    <lineage>
        <taxon>Bacteria</taxon>
        <taxon>Pseudomonadati</taxon>
        <taxon>Pseudomonadota</taxon>
        <taxon>Gammaproteobacteria</taxon>
        <taxon>Alteromonadales</taxon>
        <taxon>Colwelliaceae</taxon>
        <taxon>Thalassotalea</taxon>
    </lineage>
</organism>
<accession>A0ABQ6H776</accession>
<name>A0ABQ6H776_9GAMM</name>
<sequence length="905" mass="105359">MSSVISISQQSQELLNNNELIEILNGLSQSSTNNINSLSWTFKNKYFDVTTDFSSIENLKGLYPDWFDSFPISPTDMAKYIWLNQMDISSQGAHYFIGRFNGLVLLFYFLAQNNWHRIDRENLYSFIEWFLLHDFNKFVFKRPSIKSYALFIRATKLTDINLLLKEIGIDNFIQDVKEIHIDQTLKNAIDVLSGGEVTYNQWKDGGTFNFLTLDYGRYYVDYCQEYFSQYINHAHVLMRIMNESKDDLQRLGAKGKTDRAVLRILSGETIDNLIKEFSLKRDVAYELAEILKSKYQRYMLPLLQHDYLLSDESIDRVIERFNLPNDLHIRDKITFLVEHVSLSQNIELVRKSFNGDLQHISLEQLTIAINEIKQSAPVEVTMPDSDFYEQLGIPKTSRSIINSFVKTIRDAGLTYFVSLNGWRKSEYGFPLTSVSSIENTDPLDKHAYPIRFIVDWHVFKTHGDTITQREITHTSYRLINQLSLLHESHETCPAMYFAKANAKDIKNSGKRIEASVKSNWTRFIDNYEPFKAIGTQNQIDAILAASKPDNVLSFEEAQKIQGLQKIIKANEWQKYIADNELRDAYERAQRERTRVDFYLTGPENKSKKNWLIKYKSYLLQGETELPSEWITMLDEHLSDDTKDYIRSSEHSYLKTNSVSKIISAEIIEGCLYPTPHAFRHMWAEAVYRRFDGDVGWMIRSQFKHITMGMWLAYIRDKDNRDLNNHVQVAVKTSLLNNWLQNEGKEHAGRFHVFLRRLFKVSKLQKVESLHAVIENLAKIEITDIKANPWGFCLLRRTNKELAKCAEDGVPQRQNATPILCLGCHHNLTKSSNVDYIVFETMQHIALLSRNDLELFPLNILWSSYDLIKKAHKHISNLSPNNEVLKQYQTAMIAYEKLAKKENKNA</sequence>
<keyword evidence="2" id="KW-1185">Reference proteome</keyword>
<gene>
    <name evidence="1" type="ORF">theurythT_24970</name>
</gene>
<evidence type="ECO:0008006" key="3">
    <source>
        <dbReference type="Google" id="ProtNLM"/>
    </source>
</evidence>
<dbReference type="Proteomes" id="UP001157133">
    <property type="component" value="Unassembled WGS sequence"/>
</dbReference>